<evidence type="ECO:0000256" key="5">
    <source>
        <dbReference type="ARBA" id="ARBA00022741"/>
    </source>
</evidence>
<dbReference type="GO" id="GO:0005524">
    <property type="term" value="F:ATP binding"/>
    <property type="evidence" value="ECO:0007669"/>
    <property type="project" value="UniProtKB-KW"/>
</dbReference>
<dbReference type="GO" id="GO:0050354">
    <property type="term" value="F:triokinase activity"/>
    <property type="evidence" value="ECO:0007669"/>
    <property type="project" value="UniProtKB-EC"/>
</dbReference>
<dbReference type="OrthoDB" id="1724672at2759"/>
<protein>
    <submittedName>
        <fullName evidence="11">Dihydroxyacetone kinase</fullName>
    </submittedName>
</protein>
<dbReference type="AlphaFoldDB" id="A0A5M6C0W1"/>
<keyword evidence="4" id="KW-0808">Transferase</keyword>
<dbReference type="GO" id="GO:0004371">
    <property type="term" value="F:glycerone kinase activity"/>
    <property type="evidence" value="ECO:0007669"/>
    <property type="project" value="UniProtKB-EC"/>
</dbReference>
<keyword evidence="5" id="KW-0547">Nucleotide-binding</keyword>
<comment type="pathway">
    <text evidence="2">Polyol metabolism; glycerol fermentation; glycerone phosphate from glycerol (oxidative route): step 2/2.</text>
</comment>
<dbReference type="SUPFAM" id="SSF101473">
    <property type="entry name" value="DhaL-like"/>
    <property type="match status" value="1"/>
</dbReference>
<dbReference type="PROSITE" id="PS51481">
    <property type="entry name" value="DHAK"/>
    <property type="match status" value="1"/>
</dbReference>
<dbReference type="InterPro" id="IPR036117">
    <property type="entry name" value="DhaL_dom_sf"/>
</dbReference>
<evidence type="ECO:0000256" key="3">
    <source>
        <dbReference type="ARBA" id="ARBA00008757"/>
    </source>
</evidence>
<keyword evidence="12" id="KW-1185">Reference proteome</keyword>
<sequence length="592" mass="61978">MAPGHKHLLNTPQTLVVDSLKGLVTLNPSIKLDEGQRVIYTPPSKPRVALLSGGGSGHEPAHAGFVGAGLLDAAVCGNIFASPNVAQVRRGLELVTREKGALIVVMNYTGDALHFGLAAEQHRSTGKPGDVRVLLVGDDVAVSREQGTIVGRRGLAGTILVYKIASALSDAGADLDAVESVGKYVCSRLGTLGVGLEHCHVPGTRAGESHLEANQLELGMGIHNEPGTSKLELTTVADLVDTILTKITDTADKERAYVPFKNDGSDEVVLLVNDLGAVSELELGGITNEAVKWLQSKKITVRRVFAGTYMTSLNMPGFSLTLLLLPSKSDSSAPYSSAQILEYLDAPASAPGWKWTSASEPGVVGAKVEEAAVPKKGQEVALKTTDSKEFLAAIVRACKALIAAEPELTEQDQIAGDGDAGLTLEAGAKAIIKAIDGGKLKGENVIEDIGVIAEIVEDDMGGTSGALYSIFFAGLGKALRDAATSGATSTTPEVWSKASASALTTLYKYTRARPPSRTLVDPLEAFIESLPSKGLNGAAEDAHAAAEKTKELVAKAGRGAYVNQEDLKKREVPDPGAWGIWRIVDGLRGFEA</sequence>
<evidence type="ECO:0000256" key="6">
    <source>
        <dbReference type="ARBA" id="ARBA00022777"/>
    </source>
</evidence>
<dbReference type="PANTHER" id="PTHR28629">
    <property type="entry name" value="TRIOKINASE/FMN CYCLASE"/>
    <property type="match status" value="1"/>
</dbReference>
<dbReference type="GO" id="GO:0005829">
    <property type="term" value="C:cytosol"/>
    <property type="evidence" value="ECO:0007669"/>
    <property type="project" value="TreeGrafter"/>
</dbReference>
<dbReference type="Pfam" id="PF02734">
    <property type="entry name" value="Dak2"/>
    <property type="match status" value="1"/>
</dbReference>
<dbReference type="FunFam" id="1.25.40.340:FF:000001">
    <property type="entry name" value="Dihydroxyacetone kinase 1"/>
    <property type="match status" value="1"/>
</dbReference>
<organism evidence="11 12">
    <name type="scientific">Kwoniella shandongensis</name>
    <dbReference type="NCBI Taxonomy" id="1734106"/>
    <lineage>
        <taxon>Eukaryota</taxon>
        <taxon>Fungi</taxon>
        <taxon>Dikarya</taxon>
        <taxon>Basidiomycota</taxon>
        <taxon>Agaricomycotina</taxon>
        <taxon>Tremellomycetes</taxon>
        <taxon>Tremellales</taxon>
        <taxon>Cryptococcaceae</taxon>
        <taxon>Kwoniella</taxon>
    </lineage>
</organism>
<dbReference type="EMBL" id="CP144054">
    <property type="protein sequence ID" value="WWD17995.1"/>
    <property type="molecule type" value="Genomic_DNA"/>
</dbReference>
<dbReference type="InterPro" id="IPR004007">
    <property type="entry name" value="DhaL_dom"/>
</dbReference>
<gene>
    <name evidence="11" type="ORF">CI109_102441</name>
</gene>
<dbReference type="InterPro" id="IPR050861">
    <property type="entry name" value="Dihydroxyacetone_Kinase"/>
</dbReference>
<comment type="function">
    <text evidence="1">Catalyzes both the phosphorylation of dihydroxyacetone and of glyceraldehyde.</text>
</comment>
<evidence type="ECO:0000256" key="8">
    <source>
        <dbReference type="ARBA" id="ARBA00022840"/>
    </source>
</evidence>
<comment type="catalytic activity">
    <reaction evidence="10">
        <text>dihydroxyacetone + ATP = dihydroxyacetone phosphate + ADP + H(+)</text>
        <dbReference type="Rhea" id="RHEA:15773"/>
        <dbReference type="ChEBI" id="CHEBI:15378"/>
        <dbReference type="ChEBI" id="CHEBI:16016"/>
        <dbReference type="ChEBI" id="CHEBI:30616"/>
        <dbReference type="ChEBI" id="CHEBI:57642"/>
        <dbReference type="ChEBI" id="CHEBI:456216"/>
        <dbReference type="EC" id="2.7.1.29"/>
    </reaction>
</comment>
<keyword evidence="7" id="KW-0319">Glycerol metabolism</keyword>
<reference evidence="11" key="1">
    <citation type="submission" date="2017-08" db="EMBL/GenBank/DDBJ databases">
        <authorList>
            <person name="Cuomo C."/>
            <person name="Billmyre B."/>
            <person name="Heitman J."/>
        </authorList>
    </citation>
    <scope>NUCLEOTIDE SEQUENCE</scope>
    <source>
        <strain evidence="11">CBS 12478</strain>
    </source>
</reference>
<keyword evidence="8" id="KW-0067">ATP-binding</keyword>
<dbReference type="FunFam" id="3.40.50.10440:FF:000001">
    <property type="entry name" value="Dihydroxyacetone kinase, DhaK subunit"/>
    <property type="match status" value="1"/>
</dbReference>
<dbReference type="PROSITE" id="PS51480">
    <property type="entry name" value="DHAL"/>
    <property type="match status" value="1"/>
</dbReference>
<dbReference type="GO" id="GO:0019588">
    <property type="term" value="P:anaerobic glycerol catabolic process"/>
    <property type="evidence" value="ECO:0007669"/>
    <property type="project" value="UniProtKB-UniPathway"/>
</dbReference>
<keyword evidence="6 11" id="KW-0418">Kinase</keyword>
<dbReference type="Gene3D" id="3.40.50.10440">
    <property type="entry name" value="Dihydroxyacetone kinase, domain 1"/>
    <property type="match status" value="1"/>
</dbReference>
<dbReference type="InterPro" id="IPR004006">
    <property type="entry name" value="DhaK_dom"/>
</dbReference>
<dbReference type="Gene3D" id="1.25.40.340">
    <property type="match status" value="1"/>
</dbReference>
<dbReference type="RefSeq" id="XP_031861269.1">
    <property type="nucleotide sequence ID" value="XM_032004404.1"/>
</dbReference>
<comment type="catalytic activity">
    <reaction evidence="9">
        <text>D-glyceraldehyde + ATP = D-glyceraldehyde 3-phosphate + ADP + H(+)</text>
        <dbReference type="Rhea" id="RHEA:13941"/>
        <dbReference type="ChEBI" id="CHEBI:15378"/>
        <dbReference type="ChEBI" id="CHEBI:17378"/>
        <dbReference type="ChEBI" id="CHEBI:30616"/>
        <dbReference type="ChEBI" id="CHEBI:59776"/>
        <dbReference type="ChEBI" id="CHEBI:456216"/>
        <dbReference type="EC" id="2.7.1.28"/>
    </reaction>
</comment>
<dbReference type="GeneID" id="43588538"/>
<dbReference type="KEGG" id="ksn:43588538"/>
<comment type="similarity">
    <text evidence="3">Belongs to the dihydroxyacetone kinase (DAK) family.</text>
</comment>
<dbReference type="FunFam" id="3.30.1180.20:FF:000001">
    <property type="entry name" value="Dihydroxyacetone kinase 1"/>
    <property type="match status" value="1"/>
</dbReference>
<evidence type="ECO:0000256" key="2">
    <source>
        <dbReference type="ARBA" id="ARBA00004778"/>
    </source>
</evidence>
<dbReference type="Proteomes" id="UP000322225">
    <property type="component" value="Chromosome 4"/>
</dbReference>
<dbReference type="InterPro" id="IPR012734">
    <property type="entry name" value="DhaK_ATP"/>
</dbReference>
<evidence type="ECO:0000256" key="7">
    <source>
        <dbReference type="ARBA" id="ARBA00022798"/>
    </source>
</evidence>
<evidence type="ECO:0000313" key="12">
    <source>
        <dbReference type="Proteomes" id="UP000322225"/>
    </source>
</evidence>
<proteinExistence type="inferred from homology"/>
<evidence type="ECO:0000256" key="4">
    <source>
        <dbReference type="ARBA" id="ARBA00022679"/>
    </source>
</evidence>
<name>A0A5M6C0W1_9TREE</name>
<evidence type="ECO:0000313" key="11">
    <source>
        <dbReference type="EMBL" id="WWD17995.1"/>
    </source>
</evidence>
<reference evidence="11" key="2">
    <citation type="submission" date="2024-01" db="EMBL/GenBank/DDBJ databases">
        <title>Comparative genomics of Cryptococcus and Kwoniella reveals pathogenesis evolution and contrasting modes of karyotype evolution via chromosome fusion or intercentromeric recombination.</title>
        <authorList>
            <person name="Coelho M.A."/>
            <person name="David-Palma M."/>
            <person name="Shea T."/>
            <person name="Bowers K."/>
            <person name="McGinley-Smith S."/>
            <person name="Mohammad A.W."/>
            <person name="Gnirke A."/>
            <person name="Yurkov A.M."/>
            <person name="Nowrousian M."/>
            <person name="Sun S."/>
            <person name="Cuomo C.A."/>
            <person name="Heitman J."/>
        </authorList>
    </citation>
    <scope>NUCLEOTIDE SEQUENCE</scope>
    <source>
        <strain evidence="11">CBS 12478</strain>
    </source>
</reference>
<dbReference type="PANTHER" id="PTHR28629:SF14">
    <property type="entry name" value="DIHYDROXYACETONE KINASE 1"/>
    <property type="match status" value="1"/>
</dbReference>
<evidence type="ECO:0000256" key="1">
    <source>
        <dbReference type="ARBA" id="ARBA00003264"/>
    </source>
</evidence>
<dbReference type="NCBIfam" id="TIGR02361">
    <property type="entry name" value="dak_ATP"/>
    <property type="match status" value="1"/>
</dbReference>
<evidence type="ECO:0000256" key="9">
    <source>
        <dbReference type="ARBA" id="ARBA00047974"/>
    </source>
</evidence>
<evidence type="ECO:0000256" key="10">
    <source>
        <dbReference type="ARBA" id="ARBA00048898"/>
    </source>
</evidence>
<dbReference type="SMART" id="SM01120">
    <property type="entry name" value="Dak2"/>
    <property type="match status" value="1"/>
</dbReference>
<dbReference type="Gene3D" id="3.30.1180.20">
    <property type="entry name" value="Dihydroxyacetone kinase, domain 2"/>
    <property type="match status" value="1"/>
</dbReference>
<dbReference type="Pfam" id="PF02733">
    <property type="entry name" value="Dak1"/>
    <property type="match status" value="1"/>
</dbReference>
<dbReference type="SUPFAM" id="SSF82549">
    <property type="entry name" value="DAK1/DegV-like"/>
    <property type="match status" value="1"/>
</dbReference>
<accession>A0A5M6C0W1</accession>